<protein>
    <recommendedName>
        <fullName evidence="4">Transposase IS30-like HTH domain-containing protein</fullName>
    </recommendedName>
</protein>
<comment type="caution">
    <text evidence="2">The sequence shown here is derived from an EMBL/GenBank/DDBJ whole genome shotgun (WGS) entry which is preliminary data.</text>
</comment>
<name>A0ABR0S9D5_9HYPO</name>
<accession>A0ABR0S9D5</accession>
<keyword evidence="3" id="KW-1185">Reference proteome</keyword>
<dbReference type="InterPro" id="IPR009057">
    <property type="entry name" value="Homeodomain-like_sf"/>
</dbReference>
<sequence length="87" mass="9945">MSERQSIGAEISQDRKKNCEFTTVHKAAMCVEIAVGKSFRAVGKDFGTTHSTVYNIYNRWKEKSLERKPRSGRPRTSTRRRPSKAKA</sequence>
<reference evidence="2 3" key="1">
    <citation type="submission" date="2024-01" db="EMBL/GenBank/DDBJ databases">
        <title>Complete genome of Cladobotryum mycophilum ATHUM6906.</title>
        <authorList>
            <person name="Christinaki A.C."/>
            <person name="Myridakis A.I."/>
            <person name="Kouvelis V.N."/>
        </authorList>
    </citation>
    <scope>NUCLEOTIDE SEQUENCE [LARGE SCALE GENOMIC DNA]</scope>
    <source>
        <strain evidence="2 3">ATHUM6906</strain>
    </source>
</reference>
<dbReference type="EMBL" id="JAVFKD010000016">
    <property type="protein sequence ID" value="KAK5988266.1"/>
    <property type="molecule type" value="Genomic_DNA"/>
</dbReference>
<dbReference type="Proteomes" id="UP001338125">
    <property type="component" value="Unassembled WGS sequence"/>
</dbReference>
<evidence type="ECO:0000313" key="2">
    <source>
        <dbReference type="EMBL" id="KAK5988266.1"/>
    </source>
</evidence>
<evidence type="ECO:0000256" key="1">
    <source>
        <dbReference type="SAM" id="MobiDB-lite"/>
    </source>
</evidence>
<gene>
    <name evidence="2" type="ORF">PT974_12408</name>
</gene>
<evidence type="ECO:0000313" key="3">
    <source>
        <dbReference type="Proteomes" id="UP001338125"/>
    </source>
</evidence>
<organism evidence="2 3">
    <name type="scientific">Cladobotryum mycophilum</name>
    <dbReference type="NCBI Taxonomy" id="491253"/>
    <lineage>
        <taxon>Eukaryota</taxon>
        <taxon>Fungi</taxon>
        <taxon>Dikarya</taxon>
        <taxon>Ascomycota</taxon>
        <taxon>Pezizomycotina</taxon>
        <taxon>Sordariomycetes</taxon>
        <taxon>Hypocreomycetidae</taxon>
        <taxon>Hypocreales</taxon>
        <taxon>Hypocreaceae</taxon>
        <taxon>Cladobotryum</taxon>
    </lineage>
</organism>
<feature type="region of interest" description="Disordered" evidence="1">
    <location>
        <begin position="63"/>
        <end position="87"/>
    </location>
</feature>
<evidence type="ECO:0008006" key="4">
    <source>
        <dbReference type="Google" id="ProtNLM"/>
    </source>
</evidence>
<proteinExistence type="predicted"/>
<feature type="compositionally biased region" description="Basic residues" evidence="1">
    <location>
        <begin position="70"/>
        <end position="87"/>
    </location>
</feature>
<dbReference type="SUPFAM" id="SSF46689">
    <property type="entry name" value="Homeodomain-like"/>
    <property type="match status" value="1"/>
</dbReference>